<dbReference type="EMBL" id="CM003536">
    <property type="protein sequence ID" value="RCV43869.1"/>
    <property type="molecule type" value="Genomic_DNA"/>
</dbReference>
<evidence type="ECO:0000256" key="1">
    <source>
        <dbReference type="SAM" id="MobiDB-lite"/>
    </source>
</evidence>
<gene>
    <name evidence="2" type="ORF">SETIT_9G328500v2</name>
</gene>
<reference evidence="2" key="2">
    <citation type="submission" date="2015-07" db="EMBL/GenBank/DDBJ databases">
        <authorList>
            <person name="Noorani M."/>
        </authorList>
    </citation>
    <scope>NUCLEOTIDE SEQUENCE</scope>
    <source>
        <strain evidence="2">Yugu1</strain>
    </source>
</reference>
<proteinExistence type="predicted"/>
<dbReference type="PANTHER" id="PTHR47127">
    <property type="entry name" value="10A19I.15"/>
    <property type="match status" value="1"/>
</dbReference>
<organism evidence="2">
    <name type="scientific">Setaria italica</name>
    <name type="common">Foxtail millet</name>
    <name type="synonym">Panicum italicum</name>
    <dbReference type="NCBI Taxonomy" id="4555"/>
    <lineage>
        <taxon>Eukaryota</taxon>
        <taxon>Viridiplantae</taxon>
        <taxon>Streptophyta</taxon>
        <taxon>Embryophyta</taxon>
        <taxon>Tracheophyta</taxon>
        <taxon>Spermatophyta</taxon>
        <taxon>Magnoliopsida</taxon>
        <taxon>Liliopsida</taxon>
        <taxon>Poales</taxon>
        <taxon>Poaceae</taxon>
        <taxon>PACMAD clade</taxon>
        <taxon>Panicoideae</taxon>
        <taxon>Panicodae</taxon>
        <taxon>Paniceae</taxon>
        <taxon>Cenchrinae</taxon>
        <taxon>Setaria</taxon>
    </lineage>
</organism>
<feature type="region of interest" description="Disordered" evidence="1">
    <location>
        <begin position="144"/>
        <end position="169"/>
    </location>
</feature>
<reference evidence="2" key="1">
    <citation type="journal article" date="2012" name="Nat. Biotechnol.">
        <title>Reference genome sequence of the model plant Setaria.</title>
        <authorList>
            <person name="Bennetzen J.L."/>
            <person name="Schmutz J."/>
            <person name="Wang H."/>
            <person name="Percifield R."/>
            <person name="Hawkins J."/>
            <person name="Pontaroli A.C."/>
            <person name="Estep M."/>
            <person name="Feng L."/>
            <person name="Vaughn J.N."/>
            <person name="Grimwood J."/>
            <person name="Jenkins J."/>
            <person name="Barry K."/>
            <person name="Lindquist E."/>
            <person name="Hellsten U."/>
            <person name="Deshpande S."/>
            <person name="Wang X."/>
            <person name="Wu X."/>
            <person name="Mitros T."/>
            <person name="Triplett J."/>
            <person name="Yang X."/>
            <person name="Ye C.Y."/>
            <person name="Mauro-Herrera M."/>
            <person name="Wang L."/>
            <person name="Li P."/>
            <person name="Sharma M."/>
            <person name="Sharma R."/>
            <person name="Ronald P.C."/>
            <person name="Panaud O."/>
            <person name="Kellogg E.A."/>
            <person name="Brutnell T.P."/>
            <person name="Doust A.N."/>
            <person name="Tuskan G.A."/>
            <person name="Rokhsar D."/>
            <person name="Devos K.M."/>
        </authorList>
    </citation>
    <scope>NUCLEOTIDE SEQUENCE [LARGE SCALE GENOMIC DNA]</scope>
    <source>
        <strain evidence="2">Yugu1</strain>
    </source>
</reference>
<feature type="non-terminal residue" evidence="2">
    <location>
        <position position="1"/>
    </location>
</feature>
<evidence type="ECO:0000313" key="2">
    <source>
        <dbReference type="EMBL" id="RCV43869.1"/>
    </source>
</evidence>
<protein>
    <submittedName>
        <fullName evidence="2">Uncharacterized protein</fullName>
    </submittedName>
</protein>
<sequence>LNWTSVMSSFVLRRFTKLVGEGVKTNKGVQGFAYEPSCPELSEWAGMEVSGSQVYNHLYKWHARWDEELFMITLAPEHYSGHVKDHPKDDEFLNIPLVNYPQMQAIFSGGVATRRFAIGSNEPPGDPTDVETIDVDANAHVPTKATAEGSDCKGKSDGQTLGKRKRVTAEEEGVSMQGLTDAIWGFAGAVTSSIHVEGTPGIMKANMGCSNFCKVQLMFCLDHLMEHKWSALGFIDMDNEERDLWLACHLSKHGMPT</sequence>
<dbReference type="AlphaFoldDB" id="A0A368SN66"/>
<name>A0A368SN66_SETIT</name>
<dbReference type="OrthoDB" id="686674at2759"/>
<accession>A0A368SN66</accession>